<keyword evidence="7 8" id="KW-0472">Membrane</keyword>
<keyword evidence="5 8" id="KW-0812">Transmembrane</keyword>
<dbReference type="OrthoDB" id="44736at2759"/>
<comment type="subcellular location">
    <subcellularLocation>
        <location evidence="8">Cell membrane</location>
        <topology evidence="8">Multi-pass membrane protein</topology>
    </subcellularLocation>
    <subcellularLocation>
        <location evidence="2">Membrane</location>
        <topology evidence="2">Multi-pass membrane protein</topology>
    </subcellularLocation>
</comment>
<evidence type="ECO:0000256" key="6">
    <source>
        <dbReference type="ARBA" id="ARBA00022989"/>
    </source>
</evidence>
<organism evidence="9 10">
    <name type="scientific">Chytriomyces confervae</name>
    <dbReference type="NCBI Taxonomy" id="246404"/>
    <lineage>
        <taxon>Eukaryota</taxon>
        <taxon>Fungi</taxon>
        <taxon>Fungi incertae sedis</taxon>
        <taxon>Chytridiomycota</taxon>
        <taxon>Chytridiomycota incertae sedis</taxon>
        <taxon>Chytridiomycetes</taxon>
        <taxon>Chytridiales</taxon>
        <taxon>Chytriomycetaceae</taxon>
        <taxon>Chytriomyces</taxon>
    </lineage>
</organism>
<proteinExistence type="inferred from homology"/>
<feature type="transmembrane region" description="Helical" evidence="8">
    <location>
        <begin position="163"/>
        <end position="185"/>
    </location>
</feature>
<evidence type="ECO:0000256" key="8">
    <source>
        <dbReference type="RuleBase" id="RU368066"/>
    </source>
</evidence>
<evidence type="ECO:0000256" key="4">
    <source>
        <dbReference type="ARBA" id="ARBA00015388"/>
    </source>
</evidence>
<comment type="caution">
    <text evidence="9">The sequence shown here is derived from an EMBL/GenBank/DDBJ whole genome shotgun (WGS) entry which is preliminary data.</text>
</comment>
<feature type="transmembrane region" description="Helical" evidence="8">
    <location>
        <begin position="126"/>
        <end position="151"/>
    </location>
</feature>
<keyword evidence="10" id="KW-1185">Reference proteome</keyword>
<comment type="function">
    <text evidence="1 8">Probably involved in transport through the plasma membrane.</text>
</comment>
<protein>
    <recommendedName>
        <fullName evidence="4 8">Protein PNS1</fullName>
    </recommendedName>
</protein>
<evidence type="ECO:0000313" key="10">
    <source>
        <dbReference type="Proteomes" id="UP000320333"/>
    </source>
</evidence>
<dbReference type="InterPro" id="IPR007603">
    <property type="entry name" value="Choline_transptr-like"/>
</dbReference>
<feature type="transmembrane region" description="Helical" evidence="8">
    <location>
        <begin position="23"/>
        <end position="44"/>
    </location>
</feature>
<evidence type="ECO:0000256" key="3">
    <source>
        <dbReference type="ARBA" id="ARBA00007168"/>
    </source>
</evidence>
<dbReference type="Pfam" id="PF04515">
    <property type="entry name" value="Choline_transpo"/>
    <property type="match status" value="1"/>
</dbReference>
<evidence type="ECO:0000256" key="2">
    <source>
        <dbReference type="ARBA" id="ARBA00004141"/>
    </source>
</evidence>
<dbReference type="PANTHER" id="PTHR12385">
    <property type="entry name" value="CHOLINE TRANSPORTER-LIKE (SLC FAMILY 44)"/>
    <property type="match status" value="1"/>
</dbReference>
<evidence type="ECO:0000256" key="1">
    <source>
        <dbReference type="ARBA" id="ARBA00002957"/>
    </source>
</evidence>
<dbReference type="STRING" id="246404.A0A507EZC3"/>
<reference evidence="9 10" key="1">
    <citation type="journal article" date="2019" name="Sci. Rep.">
        <title>Comparative genomics of chytrid fungi reveal insights into the obligate biotrophic and pathogenic lifestyle of Synchytrium endobioticum.</title>
        <authorList>
            <person name="van de Vossenberg B.T.L.H."/>
            <person name="Warris S."/>
            <person name="Nguyen H.D.T."/>
            <person name="van Gent-Pelzer M.P.E."/>
            <person name="Joly D.L."/>
            <person name="van de Geest H.C."/>
            <person name="Bonants P.J.M."/>
            <person name="Smith D.S."/>
            <person name="Levesque C.A."/>
            <person name="van der Lee T.A.J."/>
        </authorList>
    </citation>
    <scope>NUCLEOTIDE SEQUENCE [LARGE SCALE GENOMIC DNA]</scope>
    <source>
        <strain evidence="9 10">CBS 675.73</strain>
    </source>
</reference>
<evidence type="ECO:0000256" key="5">
    <source>
        <dbReference type="ARBA" id="ARBA00022692"/>
    </source>
</evidence>
<sequence length="233" mass="25291">MGMQQPNSDKISLPSSHTTAKSLGRALTTSFGSICFGSLLVSIIRTLKFIAQMAKNDSASDGNILCCVVAMCFECILACLADILDYFNKYAYTEIAIYGKSYCEGGKDAWNLFQYKGIDMIINDCLIGYVLGMGSFLSAILCAFAGFLFVFTKGGLGTLGNGVGVYVGVCLISAFIGMWLFLVLLEVVDSGTAATFVCLAEDPATIQRQQPRFFESIQQRFPEVSWGMQSIAY</sequence>
<gene>
    <name evidence="9" type="ORF">CcCBS67573_g06927</name>
</gene>
<evidence type="ECO:0000313" key="9">
    <source>
        <dbReference type="EMBL" id="TPX69192.1"/>
    </source>
</evidence>
<dbReference type="GO" id="GO:0022857">
    <property type="term" value="F:transmembrane transporter activity"/>
    <property type="evidence" value="ECO:0007669"/>
    <property type="project" value="UniProtKB-UniRule"/>
</dbReference>
<accession>A0A507EZC3</accession>
<keyword evidence="6 8" id="KW-1133">Transmembrane helix</keyword>
<dbReference type="AlphaFoldDB" id="A0A507EZC3"/>
<comment type="similarity">
    <text evidence="3 8">Belongs to the CTL (choline transporter-like) family.</text>
</comment>
<comment type="caution">
    <text evidence="8">Lacks conserved residue(s) required for the propagation of feature annotation.</text>
</comment>
<dbReference type="EMBL" id="QEAP01000324">
    <property type="protein sequence ID" value="TPX69192.1"/>
    <property type="molecule type" value="Genomic_DNA"/>
</dbReference>
<evidence type="ECO:0000256" key="7">
    <source>
        <dbReference type="ARBA" id="ARBA00023136"/>
    </source>
</evidence>
<dbReference type="GO" id="GO:0005886">
    <property type="term" value="C:plasma membrane"/>
    <property type="evidence" value="ECO:0007669"/>
    <property type="project" value="UniProtKB-SubCell"/>
</dbReference>
<dbReference type="Proteomes" id="UP000320333">
    <property type="component" value="Unassembled WGS sequence"/>
</dbReference>
<dbReference type="PANTHER" id="PTHR12385:SF4">
    <property type="entry name" value="PROTEIN PNS1"/>
    <property type="match status" value="1"/>
</dbReference>
<name>A0A507EZC3_9FUNG</name>